<gene>
    <name evidence="3" type="ORF">BASA50_003731</name>
</gene>
<dbReference type="SMART" id="SM00320">
    <property type="entry name" value="WD40"/>
    <property type="match status" value="5"/>
</dbReference>
<dbReference type="SUPFAM" id="SSF50978">
    <property type="entry name" value="WD40 repeat-like"/>
    <property type="match status" value="1"/>
</dbReference>
<sequence>MDLHIQKTSRQPRIVGTTGSRFATLDSTSKIVVDPLAATHQPNYFKALQWSPDGQVILTNSYDNTMRLFDTAMALSIDPDISQPTDLAESVCIRSGEPIYDMKWYPFMSSSDPATCCFISCSRDHPVQLWDAYSGQLRGTYMTKDHVDQVSAPISLAFNLDGSKIFCGLEGRLQIFDTGRPGTDSEVVALTPCRRSSDGQKGLVSSIAFSPDQSGLLGVGTYSGQVGLYDSTTHGCVQLLEPSWRHGVTQVQFATTTATTLLFAASRLASAIECWDLRMLGRAPLGRFSLCGATQQRLAFDVTSAGSKMYLVSGDRVGDVRVYDVMTALDVAAAEVGEDSDAVLVMDTPWCQVSGASCAAVSSTQFHPYAPFVAMCCGERRLASAVEESDSEVDNDDDDDHHLASSTIGDSASAKATKPMDCRLAIFKWDQLTQP</sequence>
<feature type="region of interest" description="Disordered" evidence="2">
    <location>
        <begin position="387"/>
        <end position="417"/>
    </location>
</feature>
<accession>A0ABQ8FI98</accession>
<dbReference type="Proteomes" id="UP001648503">
    <property type="component" value="Unassembled WGS sequence"/>
</dbReference>
<dbReference type="InterPro" id="IPR036322">
    <property type="entry name" value="WD40_repeat_dom_sf"/>
</dbReference>
<name>A0ABQ8FI98_9FUNG</name>
<dbReference type="InterPro" id="IPR001680">
    <property type="entry name" value="WD40_rpt"/>
</dbReference>
<dbReference type="PANTHER" id="PTHR13211">
    <property type="entry name" value="TELOMERASE CAJAL BODY PROTEIN 1"/>
    <property type="match status" value="1"/>
</dbReference>
<feature type="repeat" description="WD" evidence="1">
    <location>
        <begin position="38"/>
        <end position="70"/>
    </location>
</feature>
<evidence type="ECO:0000256" key="2">
    <source>
        <dbReference type="SAM" id="MobiDB-lite"/>
    </source>
</evidence>
<evidence type="ECO:0000256" key="1">
    <source>
        <dbReference type="PROSITE-ProRule" id="PRU00221"/>
    </source>
</evidence>
<keyword evidence="4" id="KW-1185">Reference proteome</keyword>
<dbReference type="EMBL" id="JAFCIX010000102">
    <property type="protein sequence ID" value="KAH6598697.1"/>
    <property type="molecule type" value="Genomic_DNA"/>
</dbReference>
<dbReference type="InterPro" id="IPR051150">
    <property type="entry name" value="SWT21/TCAB1_mRNA_Telomere"/>
</dbReference>
<protein>
    <recommendedName>
        <fullName evidence="5">Anaphase-promoting complex subunit 4 WD40 domain-containing protein</fullName>
    </recommendedName>
</protein>
<dbReference type="Gene3D" id="2.130.10.10">
    <property type="entry name" value="YVTN repeat-like/Quinoprotein amine dehydrogenase"/>
    <property type="match status" value="2"/>
</dbReference>
<dbReference type="PROSITE" id="PS50082">
    <property type="entry name" value="WD_REPEATS_2"/>
    <property type="match status" value="1"/>
</dbReference>
<comment type="caution">
    <text evidence="3">The sequence shown here is derived from an EMBL/GenBank/DDBJ whole genome shotgun (WGS) entry which is preliminary data.</text>
</comment>
<evidence type="ECO:0008006" key="5">
    <source>
        <dbReference type="Google" id="ProtNLM"/>
    </source>
</evidence>
<dbReference type="Pfam" id="PF00400">
    <property type="entry name" value="WD40"/>
    <property type="match status" value="1"/>
</dbReference>
<reference evidence="3 4" key="1">
    <citation type="submission" date="2021-02" db="EMBL/GenBank/DDBJ databases">
        <title>Variation within the Batrachochytrium salamandrivorans European outbreak.</title>
        <authorList>
            <person name="Kelly M."/>
            <person name="Pasmans F."/>
            <person name="Shea T.P."/>
            <person name="Munoz J.F."/>
            <person name="Carranza S."/>
            <person name="Cuomo C.A."/>
            <person name="Martel A."/>
        </authorList>
    </citation>
    <scope>NUCLEOTIDE SEQUENCE [LARGE SCALE GENOMIC DNA]</scope>
    <source>
        <strain evidence="3 4">AMFP18/2</strain>
    </source>
</reference>
<dbReference type="PANTHER" id="PTHR13211:SF0">
    <property type="entry name" value="TELOMERASE CAJAL BODY PROTEIN 1"/>
    <property type="match status" value="1"/>
</dbReference>
<keyword evidence="1" id="KW-0853">WD repeat</keyword>
<proteinExistence type="predicted"/>
<dbReference type="InterPro" id="IPR015943">
    <property type="entry name" value="WD40/YVTN_repeat-like_dom_sf"/>
</dbReference>
<evidence type="ECO:0000313" key="4">
    <source>
        <dbReference type="Proteomes" id="UP001648503"/>
    </source>
</evidence>
<feature type="compositionally biased region" description="Acidic residues" evidence="2">
    <location>
        <begin position="387"/>
        <end position="399"/>
    </location>
</feature>
<organism evidence="3 4">
    <name type="scientific">Batrachochytrium salamandrivorans</name>
    <dbReference type="NCBI Taxonomy" id="1357716"/>
    <lineage>
        <taxon>Eukaryota</taxon>
        <taxon>Fungi</taxon>
        <taxon>Fungi incertae sedis</taxon>
        <taxon>Chytridiomycota</taxon>
        <taxon>Chytridiomycota incertae sedis</taxon>
        <taxon>Chytridiomycetes</taxon>
        <taxon>Rhizophydiales</taxon>
        <taxon>Rhizophydiales incertae sedis</taxon>
        <taxon>Batrachochytrium</taxon>
    </lineage>
</organism>
<evidence type="ECO:0000313" key="3">
    <source>
        <dbReference type="EMBL" id="KAH6598697.1"/>
    </source>
</evidence>